<evidence type="ECO:0000313" key="2">
    <source>
        <dbReference type="EMBL" id="KAK8763214.1"/>
    </source>
</evidence>
<dbReference type="InterPro" id="IPR046938">
    <property type="entry name" value="DNA_clamp_sf"/>
</dbReference>
<dbReference type="GO" id="GO:0031573">
    <property type="term" value="P:mitotic intra-S DNA damage checkpoint signaling"/>
    <property type="evidence" value="ECO:0007669"/>
    <property type="project" value="TreeGrafter"/>
</dbReference>
<dbReference type="GO" id="GO:0000076">
    <property type="term" value="P:DNA replication checkpoint signaling"/>
    <property type="evidence" value="ECO:0007669"/>
    <property type="project" value="TreeGrafter"/>
</dbReference>
<dbReference type="PANTHER" id="PTHR15237">
    <property type="entry name" value="DNA REPAIR PROTEIN RAD9"/>
    <property type="match status" value="1"/>
</dbReference>
<dbReference type="GO" id="GO:0030896">
    <property type="term" value="C:checkpoint clamp complex"/>
    <property type="evidence" value="ECO:0007669"/>
    <property type="project" value="InterPro"/>
</dbReference>
<evidence type="ECO:0000313" key="3">
    <source>
        <dbReference type="Proteomes" id="UP001321473"/>
    </source>
</evidence>
<reference evidence="2 3" key="1">
    <citation type="journal article" date="2023" name="Arcadia Sci">
        <title>De novo assembly of a long-read Amblyomma americanum tick genome.</title>
        <authorList>
            <person name="Chou S."/>
            <person name="Poskanzer K.E."/>
            <person name="Rollins M."/>
            <person name="Thuy-Boun P.S."/>
        </authorList>
    </citation>
    <scope>NUCLEOTIDE SEQUENCE [LARGE SCALE GENOMIC DNA]</scope>
    <source>
        <strain evidence="2">F_SG_1</strain>
        <tissue evidence="2">Salivary glands</tissue>
    </source>
</reference>
<dbReference type="SUPFAM" id="SSF55979">
    <property type="entry name" value="DNA clamp"/>
    <property type="match status" value="1"/>
</dbReference>
<dbReference type="AlphaFoldDB" id="A0AAQ4DL74"/>
<accession>A0AAQ4DL74</accession>
<keyword evidence="3" id="KW-1185">Reference proteome</keyword>
<dbReference type="Pfam" id="PF04139">
    <property type="entry name" value="Rad9"/>
    <property type="match status" value="1"/>
</dbReference>
<name>A0AAQ4DL74_AMBAM</name>
<sequence length="327" mass="35807">MKYTIPGPNVKLFGRAVQTLTKIGDEVYVIADDRTLSLKAFSASRSSYMCFSFERSFFSASEVSNEGYRGKLSARSSLLAFRSVQTLDRTVEECVVELTGDQALVALRFRRGLTKRFWLPLIEYEELQFSFRADSYVRSVCGQAKLLCDVLGNFPVNVPEVTLRLSPERLDVCTHLEGADTQRAVRTSVTVQAAELDDLQCDGDDSIELTLCLRGLRAALGFCESLTARLQLDAPGMPLVGQLHGVPGLEATYVAATLAAGGRAGRTLASTAVPPPSLPERRPRENADAGKRHRAFLLGLSRPPLDDFTSQMPHDDQVLAEASDEEG</sequence>
<dbReference type="InterPro" id="IPR007268">
    <property type="entry name" value="Rad9/Ddc1"/>
</dbReference>
<dbReference type="EMBL" id="JARKHS020029531">
    <property type="protein sequence ID" value="KAK8763214.1"/>
    <property type="molecule type" value="Genomic_DNA"/>
</dbReference>
<gene>
    <name evidence="2" type="ORF">V5799_034176</name>
</gene>
<feature type="region of interest" description="Disordered" evidence="1">
    <location>
        <begin position="265"/>
        <end position="327"/>
    </location>
</feature>
<dbReference type="Proteomes" id="UP001321473">
    <property type="component" value="Unassembled WGS sequence"/>
</dbReference>
<dbReference type="Gene3D" id="3.70.10.10">
    <property type="match status" value="1"/>
</dbReference>
<dbReference type="GO" id="GO:0071479">
    <property type="term" value="P:cellular response to ionizing radiation"/>
    <property type="evidence" value="ECO:0007669"/>
    <property type="project" value="TreeGrafter"/>
</dbReference>
<evidence type="ECO:0000256" key="1">
    <source>
        <dbReference type="SAM" id="MobiDB-lite"/>
    </source>
</evidence>
<organism evidence="2 3">
    <name type="scientific">Amblyomma americanum</name>
    <name type="common">Lone star tick</name>
    <dbReference type="NCBI Taxonomy" id="6943"/>
    <lineage>
        <taxon>Eukaryota</taxon>
        <taxon>Metazoa</taxon>
        <taxon>Ecdysozoa</taxon>
        <taxon>Arthropoda</taxon>
        <taxon>Chelicerata</taxon>
        <taxon>Arachnida</taxon>
        <taxon>Acari</taxon>
        <taxon>Parasitiformes</taxon>
        <taxon>Ixodida</taxon>
        <taxon>Ixodoidea</taxon>
        <taxon>Ixodidae</taxon>
        <taxon>Amblyomminae</taxon>
        <taxon>Amblyomma</taxon>
    </lineage>
</organism>
<comment type="caution">
    <text evidence="2">The sequence shown here is derived from an EMBL/GenBank/DDBJ whole genome shotgun (WGS) entry which is preliminary data.</text>
</comment>
<dbReference type="GO" id="GO:0006281">
    <property type="term" value="P:DNA repair"/>
    <property type="evidence" value="ECO:0007669"/>
    <property type="project" value="TreeGrafter"/>
</dbReference>
<evidence type="ECO:0008006" key="4">
    <source>
        <dbReference type="Google" id="ProtNLM"/>
    </source>
</evidence>
<protein>
    <recommendedName>
        <fullName evidence="4">Cell cycle checkpoint control protein RAD9A</fullName>
    </recommendedName>
</protein>
<proteinExistence type="predicted"/>
<feature type="compositionally biased region" description="Basic and acidic residues" evidence="1">
    <location>
        <begin position="279"/>
        <end position="290"/>
    </location>
</feature>
<dbReference type="PANTHER" id="PTHR15237:SF0">
    <property type="entry name" value="CELL CYCLE CHECKPOINT CONTROL PROTEIN"/>
    <property type="match status" value="1"/>
</dbReference>